<reference evidence="3 4" key="1">
    <citation type="journal article" date="2021" name="Nat. Plants">
        <title>The Taxus genome provides insights into paclitaxel biosynthesis.</title>
        <authorList>
            <person name="Xiong X."/>
            <person name="Gou J."/>
            <person name="Liao Q."/>
            <person name="Li Y."/>
            <person name="Zhou Q."/>
            <person name="Bi G."/>
            <person name="Li C."/>
            <person name="Du R."/>
            <person name="Wang X."/>
            <person name="Sun T."/>
            <person name="Guo L."/>
            <person name="Liang H."/>
            <person name="Lu P."/>
            <person name="Wu Y."/>
            <person name="Zhang Z."/>
            <person name="Ro D.K."/>
            <person name="Shang Y."/>
            <person name="Huang S."/>
            <person name="Yan J."/>
        </authorList>
    </citation>
    <scope>NUCLEOTIDE SEQUENCE [LARGE SCALE GENOMIC DNA]</scope>
    <source>
        <strain evidence="3">Ta-2019</strain>
    </source>
</reference>
<dbReference type="PANTHER" id="PTHR37614:SF2">
    <property type="entry name" value="OS02G0121400 PROTEIN"/>
    <property type="match status" value="1"/>
</dbReference>
<evidence type="ECO:0000256" key="1">
    <source>
        <dbReference type="SAM" id="MobiDB-lite"/>
    </source>
</evidence>
<evidence type="ECO:0000259" key="2">
    <source>
        <dbReference type="PROSITE" id="PS00036"/>
    </source>
</evidence>
<name>A0AA38FPG0_TAXCH</name>
<sequence>MAAMECKRKPRKRIDAQLTAKELEAAETLLSFCHFGRTLLLKWGAKRRRSQFFGDGVNRISKFVTSRSPVTPLSLSCSETEDYDEQANPSPPQQSGRMRSASGRKTPKKKTRSELREMANALSSERDRLKEEEHQILKTYRELQERNELLKSELALHLNRRQELQLTCTLCPAITDSDMGRITETSVCFDEILRHDGHDNSNVISVSSALGLACDETENNGRSIYPHHPESSSRSGEEYLEPTKDVFQVGIPDDLSESWSDVTKGGFSDHMLHSMNKAALAAEARKRRIELTRVKYCHSQK</sequence>
<feature type="region of interest" description="Disordered" evidence="1">
    <location>
        <begin position="70"/>
        <end position="115"/>
    </location>
</feature>
<dbReference type="GO" id="GO:0003700">
    <property type="term" value="F:DNA-binding transcription factor activity"/>
    <property type="evidence" value="ECO:0007669"/>
    <property type="project" value="InterPro"/>
</dbReference>
<proteinExistence type="predicted"/>
<dbReference type="PANTHER" id="PTHR37614">
    <property type="entry name" value="OS02G0121400 PROTEIN"/>
    <property type="match status" value="1"/>
</dbReference>
<organism evidence="3 4">
    <name type="scientific">Taxus chinensis</name>
    <name type="common">Chinese yew</name>
    <name type="synonym">Taxus wallichiana var. chinensis</name>
    <dbReference type="NCBI Taxonomy" id="29808"/>
    <lineage>
        <taxon>Eukaryota</taxon>
        <taxon>Viridiplantae</taxon>
        <taxon>Streptophyta</taxon>
        <taxon>Embryophyta</taxon>
        <taxon>Tracheophyta</taxon>
        <taxon>Spermatophyta</taxon>
        <taxon>Pinopsida</taxon>
        <taxon>Pinidae</taxon>
        <taxon>Conifers II</taxon>
        <taxon>Cupressales</taxon>
        <taxon>Taxaceae</taxon>
        <taxon>Taxus</taxon>
    </lineage>
</organism>
<protein>
    <recommendedName>
        <fullName evidence="2">BZIP domain-containing protein</fullName>
    </recommendedName>
</protein>
<keyword evidence="4" id="KW-1185">Reference proteome</keyword>
<dbReference type="EMBL" id="JAHRHJ020000007">
    <property type="protein sequence ID" value="KAH9307559.1"/>
    <property type="molecule type" value="Genomic_DNA"/>
</dbReference>
<gene>
    <name evidence="3" type="ORF">KI387_035470</name>
</gene>
<dbReference type="AlphaFoldDB" id="A0AA38FPG0"/>
<comment type="caution">
    <text evidence="3">The sequence shown here is derived from an EMBL/GenBank/DDBJ whole genome shotgun (WGS) entry which is preliminary data.</text>
</comment>
<dbReference type="InterPro" id="IPR004827">
    <property type="entry name" value="bZIP"/>
</dbReference>
<feature type="domain" description="BZIP" evidence="2">
    <location>
        <begin position="116"/>
        <end position="130"/>
    </location>
</feature>
<feature type="non-terminal residue" evidence="3">
    <location>
        <position position="301"/>
    </location>
</feature>
<dbReference type="PROSITE" id="PS00036">
    <property type="entry name" value="BZIP_BASIC"/>
    <property type="match status" value="1"/>
</dbReference>
<dbReference type="Proteomes" id="UP000824469">
    <property type="component" value="Unassembled WGS sequence"/>
</dbReference>
<dbReference type="OMA" id="IKNHEST"/>
<evidence type="ECO:0000313" key="3">
    <source>
        <dbReference type="EMBL" id="KAH9307559.1"/>
    </source>
</evidence>
<accession>A0AA38FPG0</accession>
<evidence type="ECO:0000313" key="4">
    <source>
        <dbReference type="Proteomes" id="UP000824469"/>
    </source>
</evidence>